<dbReference type="Ensembl" id="ENSMZET00005011293.1">
    <property type="protein sequence ID" value="ENSMZEP00005010915.1"/>
    <property type="gene ID" value="ENSMZEG00005008196.1"/>
</dbReference>
<evidence type="ECO:0000256" key="7">
    <source>
        <dbReference type="SAM" id="MobiDB-lite"/>
    </source>
</evidence>
<feature type="compositionally biased region" description="Polar residues" evidence="7">
    <location>
        <begin position="35"/>
        <end position="47"/>
    </location>
</feature>
<dbReference type="Proteomes" id="UP000265160">
    <property type="component" value="LG6"/>
</dbReference>
<evidence type="ECO:0000256" key="6">
    <source>
        <dbReference type="ARBA" id="ARBA00023183"/>
    </source>
</evidence>
<accession>A0A3P9BLV5</accession>
<dbReference type="Pfam" id="PF06473">
    <property type="entry name" value="FGF-BP1"/>
    <property type="match status" value="1"/>
</dbReference>
<protein>
    <submittedName>
        <fullName evidence="8">Fibroblast growth factor binding protein 1b</fullName>
    </submittedName>
</protein>
<feature type="compositionally biased region" description="Polar residues" evidence="7">
    <location>
        <begin position="181"/>
        <end position="192"/>
    </location>
</feature>
<sequence>LLLSLRKPVITRRSCLNPQLPVLHPITAGRASKASAPTSSTGSKTETIPQPQLVSLSCGARKSDTAVSKVGVAGGRGKFSTKERMQCTWVASEVRDAVQLLVKCENPEARVTGGIADLRCEYNAKPRGCPGYLSEPLNFWKQVARALKRLQGKVCKDERALVRAGMCKRAPRSAHFKLDISSSRVSAQSGDPGTQPPSPPPSSHSTSTATTACMRRRADHGKTAEEYCGSSWASVCSFFLSMMQSEEDC</sequence>
<reference evidence="8" key="2">
    <citation type="submission" date="2025-08" db="UniProtKB">
        <authorList>
            <consortium name="Ensembl"/>
        </authorList>
    </citation>
    <scope>IDENTIFICATION</scope>
</reference>
<proteinExistence type="inferred from homology"/>
<organism evidence="8 9">
    <name type="scientific">Maylandia zebra</name>
    <name type="common">zebra mbuna</name>
    <dbReference type="NCBI Taxonomy" id="106582"/>
    <lineage>
        <taxon>Eukaryota</taxon>
        <taxon>Metazoa</taxon>
        <taxon>Chordata</taxon>
        <taxon>Craniata</taxon>
        <taxon>Vertebrata</taxon>
        <taxon>Euteleostomi</taxon>
        <taxon>Actinopterygii</taxon>
        <taxon>Neopterygii</taxon>
        <taxon>Teleostei</taxon>
        <taxon>Neoteleostei</taxon>
        <taxon>Acanthomorphata</taxon>
        <taxon>Ovalentaria</taxon>
        <taxon>Cichlomorphae</taxon>
        <taxon>Cichliformes</taxon>
        <taxon>Cichlidae</taxon>
        <taxon>African cichlids</taxon>
        <taxon>Pseudocrenilabrinae</taxon>
        <taxon>Haplochromini</taxon>
        <taxon>Maylandia</taxon>
        <taxon>Maylandia zebra complex</taxon>
    </lineage>
</organism>
<keyword evidence="4" id="KW-0732">Signal</keyword>
<keyword evidence="6" id="KW-0340">Growth factor binding</keyword>
<reference evidence="8" key="3">
    <citation type="submission" date="2025-09" db="UniProtKB">
        <authorList>
            <consortium name="Ensembl"/>
        </authorList>
    </citation>
    <scope>IDENTIFICATION</scope>
</reference>
<dbReference type="GO" id="GO:0005576">
    <property type="term" value="C:extracellular region"/>
    <property type="evidence" value="ECO:0007669"/>
    <property type="project" value="UniProtKB-SubCell"/>
</dbReference>
<dbReference type="AlphaFoldDB" id="A0A3P9BLV5"/>
<comment type="similarity">
    <text evidence="2">Belongs to the fibroblast growth factor-binding protein family.</text>
</comment>
<feature type="region of interest" description="Disordered" evidence="7">
    <location>
        <begin position="181"/>
        <end position="211"/>
    </location>
</feature>
<keyword evidence="9" id="KW-1185">Reference proteome</keyword>
<name>A0A3P9BLV5_9CICH</name>
<evidence type="ECO:0000256" key="3">
    <source>
        <dbReference type="ARBA" id="ARBA00022525"/>
    </source>
</evidence>
<keyword evidence="3" id="KW-0964">Secreted</keyword>
<evidence type="ECO:0000256" key="1">
    <source>
        <dbReference type="ARBA" id="ARBA00004613"/>
    </source>
</evidence>
<dbReference type="GO" id="GO:0007267">
    <property type="term" value="P:cell-cell signaling"/>
    <property type="evidence" value="ECO:0007669"/>
    <property type="project" value="TreeGrafter"/>
</dbReference>
<evidence type="ECO:0000256" key="4">
    <source>
        <dbReference type="ARBA" id="ARBA00022729"/>
    </source>
</evidence>
<dbReference type="GeneTree" id="ENSGT00940000154372"/>
<evidence type="ECO:0000313" key="8">
    <source>
        <dbReference type="Ensembl" id="ENSMZEP00005010915.1"/>
    </source>
</evidence>
<dbReference type="GO" id="GO:0019838">
    <property type="term" value="F:growth factor binding"/>
    <property type="evidence" value="ECO:0007669"/>
    <property type="project" value="UniProtKB-KW"/>
</dbReference>
<evidence type="ECO:0000313" key="9">
    <source>
        <dbReference type="Proteomes" id="UP000265160"/>
    </source>
</evidence>
<evidence type="ECO:0000256" key="2">
    <source>
        <dbReference type="ARBA" id="ARBA00008326"/>
    </source>
</evidence>
<evidence type="ECO:0000256" key="5">
    <source>
        <dbReference type="ARBA" id="ARBA00023157"/>
    </source>
</evidence>
<dbReference type="PANTHER" id="PTHR15258">
    <property type="entry name" value="FGF BINDING PROTEIN-RELATED"/>
    <property type="match status" value="1"/>
</dbReference>
<feature type="region of interest" description="Disordered" evidence="7">
    <location>
        <begin position="28"/>
        <end position="47"/>
    </location>
</feature>
<dbReference type="InterPro" id="IPR010510">
    <property type="entry name" value="FGF1-bd"/>
</dbReference>
<keyword evidence="5" id="KW-1015">Disulfide bond</keyword>
<comment type="subcellular location">
    <subcellularLocation>
        <location evidence="1">Secreted</location>
    </subcellularLocation>
</comment>
<reference evidence="8 9" key="1">
    <citation type="journal article" date="2014" name="Nature">
        <title>The genomic substrate for adaptive radiation in African cichlid fish.</title>
        <authorList>
            <person name="Brawand D."/>
            <person name="Wagner C.E."/>
            <person name="Li Y.I."/>
            <person name="Malinsky M."/>
            <person name="Keller I."/>
            <person name="Fan S."/>
            <person name="Simakov O."/>
            <person name="Ng A.Y."/>
            <person name="Lim Z.W."/>
            <person name="Bezault E."/>
            <person name="Turner-Maier J."/>
            <person name="Johnson J."/>
            <person name="Alcazar R."/>
            <person name="Noh H.J."/>
            <person name="Russell P."/>
            <person name="Aken B."/>
            <person name="Alfoldi J."/>
            <person name="Amemiya C."/>
            <person name="Azzouzi N."/>
            <person name="Baroiller J.F."/>
            <person name="Barloy-Hubler F."/>
            <person name="Berlin A."/>
            <person name="Bloomquist R."/>
            <person name="Carleton K.L."/>
            <person name="Conte M.A."/>
            <person name="D'Cotta H."/>
            <person name="Eshel O."/>
            <person name="Gaffney L."/>
            <person name="Galibert F."/>
            <person name="Gante H.F."/>
            <person name="Gnerre S."/>
            <person name="Greuter L."/>
            <person name="Guyon R."/>
            <person name="Haddad N.S."/>
            <person name="Haerty W."/>
            <person name="Harris R.M."/>
            <person name="Hofmann H.A."/>
            <person name="Hourlier T."/>
            <person name="Hulata G."/>
            <person name="Jaffe D.B."/>
            <person name="Lara M."/>
            <person name="Lee A.P."/>
            <person name="MacCallum I."/>
            <person name="Mwaiko S."/>
            <person name="Nikaido M."/>
            <person name="Nishihara H."/>
            <person name="Ozouf-Costaz C."/>
            <person name="Penman D.J."/>
            <person name="Przybylski D."/>
            <person name="Rakotomanga M."/>
            <person name="Renn S.C.P."/>
            <person name="Ribeiro F.J."/>
            <person name="Ron M."/>
            <person name="Salzburger W."/>
            <person name="Sanchez-Pulido L."/>
            <person name="Santos M.E."/>
            <person name="Searle S."/>
            <person name="Sharpe T."/>
            <person name="Swofford R."/>
            <person name="Tan F.J."/>
            <person name="Williams L."/>
            <person name="Young S."/>
            <person name="Yin S."/>
            <person name="Okada N."/>
            <person name="Kocher T.D."/>
            <person name="Miska E.A."/>
            <person name="Lander E.S."/>
            <person name="Venkatesh B."/>
            <person name="Fernald R.D."/>
            <person name="Meyer A."/>
            <person name="Ponting C.P."/>
            <person name="Streelman J.T."/>
            <person name="Lindblad-Toh K."/>
            <person name="Seehausen O."/>
            <person name="Di Palma F."/>
        </authorList>
    </citation>
    <scope>NUCLEOTIDE SEQUENCE</scope>
</reference>
<dbReference type="PANTHER" id="PTHR15258:SF2">
    <property type="entry name" value="FIBROBLAST GROWTH FACTOR-BINDING PROTEIN 1"/>
    <property type="match status" value="1"/>
</dbReference>